<gene>
    <name evidence="2" type="ORF">IC796_18255</name>
</gene>
<dbReference type="AlphaFoldDB" id="A0A7H2PQR1"/>
<evidence type="ECO:0000313" key="3">
    <source>
        <dbReference type="Proteomes" id="UP000516862"/>
    </source>
</evidence>
<protein>
    <submittedName>
        <fullName evidence="2">TniQ family protein</fullName>
    </submittedName>
</protein>
<dbReference type="RefSeq" id="WP_068557544.1">
    <property type="nucleotide sequence ID" value="NZ_BKEE01000024.1"/>
</dbReference>
<feature type="domain" description="TniQ" evidence="1">
    <location>
        <begin position="7"/>
        <end position="146"/>
    </location>
</feature>
<sequence length="360" mass="41060">MKISILRTPHLIVDETLSSWLVRSALYQGCDPMVLSWRIWDKYRIWTIDFERNLPYEHLFALSKATGLGIDVLNEMLLIHQAKKCVHDFNTESAIWSWVLCQGNRNRKKSVGQQYCSHCLAEGTPYLRKEWRMAWATVCTKHQVLLQDSCPECGFYFSPHKLKGLEQVLSICHHCGFDLRTSKGIQGNSAFQKAAQAAIQQGYANYGNTSLLTAEWFSVAKVFVLLLRKAAAHQDGRFANIFADLGICIEKLVLPRTVGTFEWLPIAERHGLLRDCYTLLRQPLETFIAVAQSHSLTANAILNVVPQDKLPKTLFPLVNSLELQSKNYSKRQLGNEPASEKSVMRKWARLQRKVQRIVAS</sequence>
<dbReference type="EMBL" id="CP061561">
    <property type="protein sequence ID" value="QNX05194.1"/>
    <property type="molecule type" value="Genomic_DNA"/>
</dbReference>
<evidence type="ECO:0000313" key="2">
    <source>
        <dbReference type="EMBL" id="QNX05194.1"/>
    </source>
</evidence>
<organism evidence="2 3">
    <name type="scientific">Acinetobacter seifertii</name>
    <dbReference type="NCBI Taxonomy" id="1530123"/>
    <lineage>
        <taxon>Bacteria</taxon>
        <taxon>Pseudomonadati</taxon>
        <taxon>Pseudomonadota</taxon>
        <taxon>Gammaproteobacteria</taxon>
        <taxon>Moraxellales</taxon>
        <taxon>Moraxellaceae</taxon>
        <taxon>Acinetobacter</taxon>
        <taxon>Acinetobacter calcoaceticus/baumannii complex</taxon>
    </lineage>
</organism>
<dbReference type="InterPro" id="IPR009492">
    <property type="entry name" value="TniQ"/>
</dbReference>
<name>A0A7H2PQR1_9GAMM</name>
<dbReference type="Proteomes" id="UP000516862">
    <property type="component" value="Chromosome"/>
</dbReference>
<proteinExistence type="predicted"/>
<accession>A0A7H2PQR1</accession>
<reference evidence="2 3" key="2">
    <citation type="submission" date="2020-09" db="EMBL/GenBank/DDBJ databases">
        <authorList>
            <person name="Chen F.-J."/>
            <person name="Lee Y.-T."/>
        </authorList>
    </citation>
    <scope>NUCLEOTIDE SEQUENCE [LARGE SCALE GENOMIC DNA]</scope>
    <source>
        <strain evidence="2 3">AS73</strain>
    </source>
</reference>
<dbReference type="Pfam" id="PF06527">
    <property type="entry name" value="TniQ"/>
    <property type="match status" value="1"/>
</dbReference>
<evidence type="ECO:0000259" key="1">
    <source>
        <dbReference type="Pfam" id="PF06527"/>
    </source>
</evidence>
<reference evidence="3" key="1">
    <citation type="submission" date="2020-09" db="EMBL/GenBank/DDBJ databases">
        <title>Clinical and molecular characterization of Acinetobacter seifertii in Taiwan.</title>
        <authorList>
            <person name="Li L.-H."/>
            <person name="Yang Y.-S."/>
            <person name="Sun J.-R."/>
            <person name="Huang T.-W."/>
            <person name="Huang W.-C."/>
            <person name="Wang Y.-C."/>
            <person name="Kuo T.-H."/>
            <person name="Kuo S.-C."/>
            <person name="Chen T.-L."/>
        </authorList>
    </citation>
    <scope>NUCLEOTIDE SEQUENCE [LARGE SCALE GENOMIC DNA]</scope>
    <source>
        <strain evidence="3">AS73</strain>
    </source>
</reference>